<evidence type="ECO:0008006" key="4">
    <source>
        <dbReference type="Google" id="ProtNLM"/>
    </source>
</evidence>
<evidence type="ECO:0000256" key="1">
    <source>
        <dbReference type="SAM" id="MobiDB-lite"/>
    </source>
</evidence>
<organism evidence="2 3">
    <name type="scientific">Rhodococcus jostii (strain RHA1)</name>
    <dbReference type="NCBI Taxonomy" id="101510"/>
    <lineage>
        <taxon>Bacteria</taxon>
        <taxon>Bacillati</taxon>
        <taxon>Actinomycetota</taxon>
        <taxon>Actinomycetes</taxon>
        <taxon>Mycobacteriales</taxon>
        <taxon>Nocardiaceae</taxon>
        <taxon>Rhodococcus</taxon>
    </lineage>
</organism>
<feature type="region of interest" description="Disordered" evidence="1">
    <location>
        <begin position="174"/>
        <end position="198"/>
    </location>
</feature>
<name>Q0S0Z7_RHOJR</name>
<dbReference type="Gene3D" id="3.30.420.40">
    <property type="match status" value="2"/>
</dbReference>
<dbReference type="AlphaFoldDB" id="Q0S0Z7"/>
<evidence type="ECO:0000313" key="3">
    <source>
        <dbReference type="Proteomes" id="UP000008710"/>
    </source>
</evidence>
<dbReference type="HOGENOM" id="CLU_577301_0_0_11"/>
<feature type="region of interest" description="Disordered" evidence="1">
    <location>
        <begin position="394"/>
        <end position="473"/>
    </location>
</feature>
<gene>
    <name evidence="2" type="ordered locus">RHA1_ro07023</name>
</gene>
<feature type="compositionally biased region" description="Pro residues" evidence="1">
    <location>
        <begin position="433"/>
        <end position="446"/>
    </location>
</feature>
<protein>
    <recommendedName>
        <fullName evidence="4">Hsp70 protein</fullName>
    </recommendedName>
</protein>
<dbReference type="KEGG" id="rha:RHA1_ro07023"/>
<accession>Q0S0Z7</accession>
<evidence type="ECO:0000313" key="2">
    <source>
        <dbReference type="EMBL" id="ABG98789.1"/>
    </source>
</evidence>
<feature type="compositionally biased region" description="Pro residues" evidence="1">
    <location>
        <begin position="406"/>
        <end position="424"/>
    </location>
</feature>
<dbReference type="EMBL" id="CP000431">
    <property type="protein sequence ID" value="ABG98789.1"/>
    <property type="molecule type" value="Genomic_DNA"/>
</dbReference>
<dbReference type="PRINTS" id="PR01217">
    <property type="entry name" value="PRICHEXTENSN"/>
</dbReference>
<dbReference type="PATRIC" id="fig|101510.16.peg.7083"/>
<dbReference type="RefSeq" id="WP_011598757.1">
    <property type="nucleotide sequence ID" value="NC_008268.1"/>
</dbReference>
<sequence length="473" mass="48364">MTRGLGLRIGAVHAVAAAAADEHAGSALTRRATLIFGPDSTVRLGDPPDNTAVLSEFAHRIGDVLVAGDGYRYTGQDLVATAAHCLIAETDAADDTPVVLAHPAVYSAHGVRELRAALDRAGLARVGLVPEPVAALAWFEAEHGSHADGFTLVCNLDDGGLDLTIVAGGTDSGPDPIIGRPLRSTKFDSRRGQPAREESTSTLELVAGALAAAGLHASDLDLVLLTGTEMPPGLREQLEHLGAPVIGAPHPGSAAARGAALLAATSRLPLVPPGHAVRQRRGSHLHIAAAIVLAAAALTVPWYATNAGSTPRTDDTVAAGQPPSQHGFRLVEHAAPARVPSASAATVPAAPATVALQPNPVAPITRMVAITAPPIPPTQTTSAHPVIDFPADLDTTIEPSTRKPMSPSPIPASEPEPTPAPAPTTDPDESTPPTEPPTTEPPPTTPPNETETPPAPTEPSTPPDPDAQVHTHP</sequence>
<dbReference type="Proteomes" id="UP000008710">
    <property type="component" value="Chromosome"/>
</dbReference>
<dbReference type="OrthoDB" id="4467533at2"/>
<reference evidence="3" key="1">
    <citation type="journal article" date="2006" name="Proc. Natl. Acad. Sci. U.S.A.">
        <title>The complete genome of Rhodococcus sp. RHA1 provides insights into a catabolic powerhouse.</title>
        <authorList>
            <person name="McLeod M.P."/>
            <person name="Warren R.L."/>
            <person name="Hsiao W.W.L."/>
            <person name="Araki N."/>
            <person name="Myhre M."/>
            <person name="Fernandes C."/>
            <person name="Miyazawa D."/>
            <person name="Wong W."/>
            <person name="Lillquist A.L."/>
            <person name="Wang D."/>
            <person name="Dosanjh M."/>
            <person name="Hara H."/>
            <person name="Petrescu A."/>
            <person name="Morin R.D."/>
            <person name="Yang G."/>
            <person name="Stott J.M."/>
            <person name="Schein J.E."/>
            <person name="Shin H."/>
            <person name="Smailus D."/>
            <person name="Siddiqui A.S."/>
            <person name="Marra M.A."/>
            <person name="Jones S.J.M."/>
            <person name="Holt R."/>
            <person name="Brinkman F.S.L."/>
            <person name="Miyauchi K."/>
            <person name="Fukuda M."/>
            <person name="Davies J.E."/>
            <person name="Mohn W.W."/>
            <person name="Eltis L.D."/>
        </authorList>
    </citation>
    <scope>NUCLEOTIDE SEQUENCE [LARGE SCALE GENOMIC DNA]</scope>
    <source>
        <strain evidence="3">RHA1</strain>
    </source>
</reference>
<dbReference type="InterPro" id="IPR043129">
    <property type="entry name" value="ATPase_NBD"/>
</dbReference>
<feature type="compositionally biased region" description="Basic and acidic residues" evidence="1">
    <location>
        <begin position="185"/>
        <end position="198"/>
    </location>
</feature>
<dbReference type="eggNOG" id="COG0443">
    <property type="taxonomic scope" value="Bacteria"/>
</dbReference>
<proteinExistence type="predicted"/>
<feature type="compositionally biased region" description="Pro residues" evidence="1">
    <location>
        <begin position="453"/>
        <end position="465"/>
    </location>
</feature>
<dbReference type="SUPFAM" id="SSF53067">
    <property type="entry name" value="Actin-like ATPase domain"/>
    <property type="match status" value="1"/>
</dbReference>